<keyword evidence="2" id="KW-0472">Membrane</keyword>
<keyword evidence="4" id="KW-1185">Reference proteome</keyword>
<dbReference type="EMBL" id="KQ474083">
    <property type="protein sequence ID" value="KPV73307.1"/>
    <property type="molecule type" value="Genomic_DNA"/>
</dbReference>
<accession>A0A0P9EVV0</accession>
<dbReference type="RefSeq" id="XP_018269356.1">
    <property type="nucleotide sequence ID" value="XM_018417650.1"/>
</dbReference>
<protein>
    <submittedName>
        <fullName evidence="3">Uncharacterized protein</fullName>
    </submittedName>
</protein>
<gene>
    <name evidence="3" type="ORF">RHOBADRAFT_55068</name>
</gene>
<reference evidence="3 4" key="1">
    <citation type="journal article" date="2015" name="Front. Microbiol.">
        <title>Genome sequence of the plant growth promoting endophytic yeast Rhodotorula graminis WP1.</title>
        <authorList>
            <person name="Firrincieli A."/>
            <person name="Otillar R."/>
            <person name="Salamov A."/>
            <person name="Schmutz J."/>
            <person name="Khan Z."/>
            <person name="Redman R.S."/>
            <person name="Fleck N.D."/>
            <person name="Lindquist E."/>
            <person name="Grigoriev I.V."/>
            <person name="Doty S.L."/>
        </authorList>
    </citation>
    <scope>NUCLEOTIDE SEQUENCE [LARGE SCALE GENOMIC DNA]</scope>
    <source>
        <strain evidence="3 4">WP1</strain>
    </source>
</reference>
<feature type="compositionally biased region" description="Polar residues" evidence="1">
    <location>
        <begin position="1"/>
        <end position="10"/>
    </location>
</feature>
<keyword evidence="2" id="KW-0812">Transmembrane</keyword>
<dbReference type="Proteomes" id="UP000053890">
    <property type="component" value="Unassembled WGS sequence"/>
</dbReference>
<proteinExistence type="predicted"/>
<sequence>MSRHAASSMSLDADAPLVGGDRVPGMRPLRPTTARKTRPVLCVVALLVVASLFSLHWRAQPVAEADPVHQHLVSSTAVTCANRTVPACPLGRADLDKAPQDLFRLSTVTESPTAGRPLYVEISTTTESNSTCVLESSTFSVVVSGPRIQRAQLVDASAGSLLYAVQLDEPGEYRIEAYLRLFNHPLYFCDVSDAFHGARYVDRVVEHGNTTIAVRPSWAASLPALSSSPSKRPCKYGDLYDMRGSWVEAPVPATAQGKYEKQHNCALADLPSPVEAFELARRAGIRWLRFIGDSNTRNMYDAFPLVDPANTALRSIRRTPPYNLRSSCGALHDPPSAKERNWRATRQFCRVGIVEGDPQADIFVSWEWFTPVHDPPLAAYFADDDNAYFANATLGGLFALREDDDRPGTARIEDILADRPDLLVLRGGDRVFLSYGSHAHEHTRDDMNLYIDEVAAAAERLASLEKADLSSPQRRLSFGLSTAKSCRKFKDAPKITPALLRVCHSENFHDKNLAILRAFAARGFTGPDGESVPPASRSPNLAPLDVLDFWHTTEAIEDYMTDKVHFGPGVYFTHGRVMATSAFEREV</sequence>
<evidence type="ECO:0000313" key="3">
    <source>
        <dbReference type="EMBL" id="KPV73307.1"/>
    </source>
</evidence>
<keyword evidence="2" id="KW-1133">Transmembrane helix</keyword>
<name>A0A0P9EVV0_RHOGW</name>
<dbReference type="OrthoDB" id="2317628at2759"/>
<dbReference type="GeneID" id="28978098"/>
<evidence type="ECO:0000256" key="1">
    <source>
        <dbReference type="SAM" id="MobiDB-lite"/>
    </source>
</evidence>
<evidence type="ECO:0000313" key="4">
    <source>
        <dbReference type="Proteomes" id="UP000053890"/>
    </source>
</evidence>
<evidence type="ECO:0000256" key="2">
    <source>
        <dbReference type="SAM" id="Phobius"/>
    </source>
</evidence>
<dbReference type="AlphaFoldDB" id="A0A0P9EVV0"/>
<feature type="transmembrane region" description="Helical" evidence="2">
    <location>
        <begin position="40"/>
        <end position="57"/>
    </location>
</feature>
<feature type="region of interest" description="Disordered" evidence="1">
    <location>
        <begin position="1"/>
        <end position="31"/>
    </location>
</feature>
<organism evidence="3 4">
    <name type="scientific">Rhodotorula graminis (strain WP1)</name>
    <dbReference type="NCBI Taxonomy" id="578459"/>
    <lineage>
        <taxon>Eukaryota</taxon>
        <taxon>Fungi</taxon>
        <taxon>Dikarya</taxon>
        <taxon>Basidiomycota</taxon>
        <taxon>Pucciniomycotina</taxon>
        <taxon>Microbotryomycetes</taxon>
        <taxon>Sporidiobolales</taxon>
        <taxon>Sporidiobolaceae</taxon>
        <taxon>Rhodotorula</taxon>
    </lineage>
</organism>